<name>A0A8B7UA68_CASCN</name>
<accession>A0A8B7UA68</accession>
<evidence type="ECO:0000256" key="1">
    <source>
        <dbReference type="SAM" id="MobiDB-lite"/>
    </source>
</evidence>
<dbReference type="AlphaFoldDB" id="A0A8B7UA68"/>
<protein>
    <submittedName>
        <fullName evidence="2">Vegetative cell wall protein gp1-like</fullName>
    </submittedName>
</protein>
<proteinExistence type="predicted"/>
<gene>
    <name evidence="2" type="primary">LOC109684579</name>
</gene>
<feature type="compositionally biased region" description="Pro residues" evidence="1">
    <location>
        <begin position="111"/>
        <end position="130"/>
    </location>
</feature>
<feature type="compositionally biased region" description="Low complexity" evidence="1">
    <location>
        <begin position="64"/>
        <end position="78"/>
    </location>
</feature>
<feature type="compositionally biased region" description="Low complexity" evidence="1">
    <location>
        <begin position="269"/>
        <end position="284"/>
    </location>
</feature>
<reference evidence="2" key="1">
    <citation type="submission" date="2025-08" db="UniProtKB">
        <authorList>
            <consortium name="RefSeq"/>
        </authorList>
    </citation>
    <scope>IDENTIFICATION</scope>
    <source>
        <tissue evidence="2">Leukocyte</tissue>
    </source>
</reference>
<sequence>MWVPPPGHRPSSGDPAAGSHPAGLPLHRHQSSKEAVPLRPRPFPKAGPLSYDPTNATPPVSRDPASLATPTPDLTLPPKTQAPPILPSPTTQPLPQEPPTILRSCPVSRDPAPPACPLPHPTPTSPGPHDPAPHDLAPHDLAWLPRPCPPRPRPFSPTALPPTALPPTTLPPTTSPGLPRPCPSARENRKLRAAAALEQVQEAALISRRSPDPWPRAGQRAPEAAQGQGLLTWPRVLTTSPANPPPLPAGYIRLETLQQKSPQHTSGDPGARTSGRSSSPSTGTVHPPPRA</sequence>
<feature type="region of interest" description="Disordered" evidence="1">
    <location>
        <begin position="204"/>
        <end position="291"/>
    </location>
</feature>
<feature type="compositionally biased region" description="Pro residues" evidence="1">
    <location>
        <begin position="146"/>
        <end position="182"/>
    </location>
</feature>
<feature type="region of interest" description="Disordered" evidence="1">
    <location>
        <begin position="1"/>
        <end position="186"/>
    </location>
</feature>
<dbReference type="RefSeq" id="XP_020016608.1">
    <property type="nucleotide sequence ID" value="XM_020161019.1"/>
</dbReference>
<evidence type="ECO:0000313" key="2">
    <source>
        <dbReference type="RefSeq" id="XP_020016608.1"/>
    </source>
</evidence>
<organism evidence="2">
    <name type="scientific">Castor canadensis</name>
    <name type="common">American beaver</name>
    <dbReference type="NCBI Taxonomy" id="51338"/>
    <lineage>
        <taxon>Eukaryota</taxon>
        <taxon>Metazoa</taxon>
        <taxon>Chordata</taxon>
        <taxon>Craniata</taxon>
        <taxon>Vertebrata</taxon>
        <taxon>Euteleostomi</taxon>
        <taxon>Mammalia</taxon>
        <taxon>Eutheria</taxon>
        <taxon>Euarchontoglires</taxon>
        <taxon>Glires</taxon>
        <taxon>Rodentia</taxon>
        <taxon>Castorimorpha</taxon>
        <taxon>Castoridae</taxon>
        <taxon>Castor</taxon>
    </lineage>
</organism>
<feature type="compositionally biased region" description="Pro residues" evidence="1">
    <location>
        <begin position="80"/>
        <end position="98"/>
    </location>
</feature>
<dbReference type="KEGG" id="ccan:109684579"/>
<feature type="compositionally biased region" description="Polar residues" evidence="1">
    <location>
        <begin position="256"/>
        <end position="266"/>
    </location>
</feature>